<dbReference type="Proteomes" id="UP000683360">
    <property type="component" value="Unassembled WGS sequence"/>
</dbReference>
<feature type="region of interest" description="Disordered" evidence="1">
    <location>
        <begin position="475"/>
        <end position="495"/>
    </location>
</feature>
<sequence length="1354" mass="155040">MQNKKIQLWALNITGYNCTIQYIPGPQNVCADFMSRLPSDEKPNENPDPYPDISDNTYEINVINSNRFHFTDYANNDKLVEDIPEKENFQFEEFDMSIEQMKDKTLRELKEQLVGDKVPEAVQNKYIIIDDILYYISNVDNDPIIRLYIPSHIKQAVVEQYHDKNGHMGIDKTFDSIRQKYFWPNMFKELYNYVTTCVPCQSRNLQKVRAPIQETKIPPYPFCHVGVDLSGPYPTTMSGNRYIIGFIDLYSGWPEAFSVATKSTDNVAHLLIEEITSRHSGIQILTSDNGGENCSKAMEEVCKELNIKHIKTSFYHPQGNAKIERFHRTLHDVLSKLIEDHSTTWDLYLNQALAAIRFNINESTQLSPFYALYNRDPVLPLDNILQPRRKYNGEEYHKIALQQQHKSFMLVHKTMKKSKQKQAKYANKHSKDIKFELDGTTTKAHAEQIRLAKLDWEIPNNNQGRTLRKAAYVVPMESQSEDSSDDESIDSDTPLNQIAKRYKKERENSDYEDDIPLMELSKKLRGKKIFLEQDNVKNGQLESDDQVMKEKVGNSPSDYDVSDIDDNMSSTHSSSVTSENYDMEDNMSVNSVKIEYNQKSNDIGANDTKLVTKEHVQNLVRALIGRTSDEVVVVLTCSFWLNQPIHCQGKCHVSKIKEIATTRSNWLITFVVDLEPFELFLNKIEQDLGKALLATQKVYTTSMFYTPEKNHILATILSLQREVEGLNRTRDYLHSQFNDYKSLYYDETAKFRTKRSLFPIIGKALSFLFGTVSDSDLSKIRRNIKTLAQNQDAIRHIVQEGLTILNTTQTHVSENRHKVNELIESVEELGNRLQTFATDIEKQIEVMGSYLQAYLHMDMIIGEIKDLMNIAGDYLNHLQLQLNMLSLGHMSPSLISPGNLRVLLTDIKRRLPATLKIPGDEVKDIWNFYKFLTCSTVLDENKIIIIISLPLLDIRDTYDIYKIHNLPVPTKITDKLADSNNMVAQYELEAEVIAANQEKTKYMLLNTNEIDKCSNPLVNFCEIKSPVYPVNLSKLCIIALFANKENWKTRCTAKVRPNTILPMATYLTDSMWAVTTINEFRITIRCDDNTNMLTDQIINPPTTIINLKRTCTATSDHLTLLPTYQMESTFLTEKTFKREKEKILGIMFTVTVFLIVSSLHTACANPCSEFSCDCTDTKVNCNSKSLVDIPADIPNSTTTLLLTENEVSSIAANAFNDVVALEQLSEKYTNRTVTISKNTEMWNEVFREHQNLSPHCNGNLEWDLSMEEKWGSAWRECAKCTQCAYKSKMFNLYEEVASVKRGRRAAKINLGLQVGLHHTPISTASYRKICMASNIPPPSVSGMQHTANAISEKK</sequence>
<dbReference type="PROSITE" id="PS50994">
    <property type="entry name" value="INTEGRASE"/>
    <property type="match status" value="1"/>
</dbReference>
<dbReference type="InterPro" id="IPR032675">
    <property type="entry name" value="LRR_dom_sf"/>
</dbReference>
<dbReference type="SUPFAM" id="SSF52058">
    <property type="entry name" value="L domain-like"/>
    <property type="match status" value="1"/>
</dbReference>
<dbReference type="PANTHER" id="PTHR37984">
    <property type="entry name" value="PROTEIN CBG26694"/>
    <property type="match status" value="1"/>
</dbReference>
<organism evidence="3 4">
    <name type="scientific">Mytilus edulis</name>
    <name type="common">Blue mussel</name>
    <dbReference type="NCBI Taxonomy" id="6550"/>
    <lineage>
        <taxon>Eukaryota</taxon>
        <taxon>Metazoa</taxon>
        <taxon>Spiralia</taxon>
        <taxon>Lophotrochozoa</taxon>
        <taxon>Mollusca</taxon>
        <taxon>Bivalvia</taxon>
        <taxon>Autobranchia</taxon>
        <taxon>Pteriomorphia</taxon>
        <taxon>Mytilida</taxon>
        <taxon>Mytiloidea</taxon>
        <taxon>Mytilidae</taxon>
        <taxon>Mytilinae</taxon>
        <taxon>Mytilus</taxon>
    </lineage>
</organism>
<evidence type="ECO:0000313" key="3">
    <source>
        <dbReference type="EMBL" id="CAG2189916.1"/>
    </source>
</evidence>
<dbReference type="Pfam" id="PF20700">
    <property type="entry name" value="Mutator"/>
    <property type="match status" value="1"/>
</dbReference>
<reference evidence="3" key="1">
    <citation type="submission" date="2021-03" db="EMBL/GenBank/DDBJ databases">
        <authorList>
            <person name="Bekaert M."/>
        </authorList>
    </citation>
    <scope>NUCLEOTIDE SEQUENCE</scope>
</reference>
<dbReference type="Gene3D" id="3.30.420.10">
    <property type="entry name" value="Ribonuclease H-like superfamily/Ribonuclease H"/>
    <property type="match status" value="1"/>
</dbReference>
<evidence type="ECO:0000256" key="1">
    <source>
        <dbReference type="SAM" id="MobiDB-lite"/>
    </source>
</evidence>
<dbReference type="InterPro" id="IPR041588">
    <property type="entry name" value="Integrase_H2C2"/>
</dbReference>
<dbReference type="Pfam" id="PF17921">
    <property type="entry name" value="Integrase_H2C2"/>
    <property type="match status" value="1"/>
</dbReference>
<dbReference type="InterPro" id="IPR001584">
    <property type="entry name" value="Integrase_cat-core"/>
</dbReference>
<evidence type="ECO:0000313" key="4">
    <source>
        <dbReference type="Proteomes" id="UP000683360"/>
    </source>
</evidence>
<protein>
    <recommendedName>
        <fullName evidence="2">Integrase catalytic domain-containing protein</fullName>
    </recommendedName>
</protein>
<dbReference type="InterPro" id="IPR036397">
    <property type="entry name" value="RNaseH_sf"/>
</dbReference>
<feature type="domain" description="Integrase catalytic" evidence="2">
    <location>
        <begin position="217"/>
        <end position="395"/>
    </location>
</feature>
<dbReference type="SUPFAM" id="SSF53098">
    <property type="entry name" value="Ribonuclease H-like"/>
    <property type="match status" value="1"/>
</dbReference>
<accession>A0A8S3Q6I7</accession>
<feature type="compositionally biased region" description="Low complexity" evidence="1">
    <location>
        <begin position="569"/>
        <end position="578"/>
    </location>
</feature>
<comment type="caution">
    <text evidence="3">The sequence shown here is derived from an EMBL/GenBank/DDBJ whole genome shotgun (WGS) entry which is preliminary data.</text>
</comment>
<gene>
    <name evidence="3" type="ORF">MEDL_5230</name>
</gene>
<dbReference type="GO" id="GO:0015074">
    <property type="term" value="P:DNA integration"/>
    <property type="evidence" value="ECO:0007669"/>
    <property type="project" value="InterPro"/>
</dbReference>
<proteinExistence type="predicted"/>
<dbReference type="PANTHER" id="PTHR37984:SF5">
    <property type="entry name" value="PROTEIN NYNRIN-LIKE"/>
    <property type="match status" value="1"/>
</dbReference>
<dbReference type="FunFam" id="1.10.340.70:FF:000001">
    <property type="entry name" value="Retrovirus-related Pol polyprotein from transposon gypsy-like Protein"/>
    <property type="match status" value="1"/>
</dbReference>
<dbReference type="InterPro" id="IPR012337">
    <property type="entry name" value="RNaseH-like_sf"/>
</dbReference>
<dbReference type="InterPro" id="IPR049012">
    <property type="entry name" value="Mutator_transp_dom"/>
</dbReference>
<feature type="compositionally biased region" description="Acidic residues" evidence="1">
    <location>
        <begin position="479"/>
        <end position="490"/>
    </location>
</feature>
<dbReference type="OrthoDB" id="6126608at2759"/>
<keyword evidence="4" id="KW-1185">Reference proteome</keyword>
<dbReference type="Gene3D" id="1.10.340.70">
    <property type="match status" value="1"/>
</dbReference>
<dbReference type="InterPro" id="IPR050951">
    <property type="entry name" value="Retrovirus_Pol_polyprotein"/>
</dbReference>
<dbReference type="EMBL" id="CAJPWZ010000307">
    <property type="protein sequence ID" value="CAG2189916.1"/>
    <property type="molecule type" value="Genomic_DNA"/>
</dbReference>
<name>A0A8S3Q6I7_MYTED</name>
<feature type="region of interest" description="Disordered" evidence="1">
    <location>
        <begin position="548"/>
        <end position="579"/>
    </location>
</feature>
<evidence type="ECO:0000259" key="2">
    <source>
        <dbReference type="PROSITE" id="PS50994"/>
    </source>
</evidence>
<dbReference type="GO" id="GO:0003676">
    <property type="term" value="F:nucleic acid binding"/>
    <property type="evidence" value="ECO:0007669"/>
    <property type="project" value="InterPro"/>
</dbReference>
<dbReference type="Pfam" id="PF00665">
    <property type="entry name" value="rve"/>
    <property type="match status" value="1"/>
</dbReference>
<dbReference type="Gene3D" id="3.80.10.10">
    <property type="entry name" value="Ribonuclease Inhibitor"/>
    <property type="match status" value="1"/>
</dbReference>